<name>U4TT52_9LACO</name>
<protein>
    <submittedName>
        <fullName evidence="1">Uncharacterized protein</fullName>
    </submittedName>
</protein>
<proteinExistence type="predicted"/>
<accession>U4TT52</accession>
<keyword evidence="2" id="KW-1185">Reference proteome</keyword>
<evidence type="ECO:0000313" key="1">
    <source>
        <dbReference type="EMBL" id="ERL65063.1"/>
    </source>
</evidence>
<organism evidence="1 2">
    <name type="scientific">Schleiferilactobacillus shenzhenensis LY-73</name>
    <dbReference type="NCBI Taxonomy" id="1231336"/>
    <lineage>
        <taxon>Bacteria</taxon>
        <taxon>Bacillati</taxon>
        <taxon>Bacillota</taxon>
        <taxon>Bacilli</taxon>
        <taxon>Lactobacillales</taxon>
        <taxon>Lactobacillaceae</taxon>
        <taxon>Schleiferilactobacillus</taxon>
    </lineage>
</organism>
<gene>
    <name evidence="1" type="ORF">L248_3001</name>
</gene>
<dbReference type="HOGENOM" id="CLU_3329431_0_0_9"/>
<dbReference type="EMBL" id="KI271589">
    <property type="protein sequence ID" value="ERL65063.1"/>
    <property type="molecule type" value="Genomic_DNA"/>
</dbReference>
<sequence length="38" mass="4392">MEDDHMNRMTFFKKLTGKTARDLVLELAEITSVKTACF</sequence>
<dbReference type="Proteomes" id="UP000030647">
    <property type="component" value="Unassembled WGS sequence"/>
</dbReference>
<dbReference type="AlphaFoldDB" id="U4TT52"/>
<evidence type="ECO:0000313" key="2">
    <source>
        <dbReference type="Proteomes" id="UP000030647"/>
    </source>
</evidence>
<reference evidence="2" key="1">
    <citation type="journal article" date="2013" name="Genome Announc.">
        <title>Whole-Genome Sequencing of Lactobacillus shenzhenensis Strain LY-73T.</title>
        <authorList>
            <person name="Lin Z."/>
            <person name="Liu Z."/>
            <person name="Yang R."/>
            <person name="Zou Y."/>
            <person name="Wan D."/>
            <person name="Chen J."/>
            <person name="Guo M."/>
            <person name="Zhao J."/>
            <person name="Fang C."/>
            <person name="Yang R."/>
            <person name="Liu F."/>
        </authorList>
    </citation>
    <scope>NUCLEOTIDE SEQUENCE [LARGE SCALE GENOMIC DNA]</scope>
    <source>
        <strain evidence="2">LY-73</strain>
    </source>
</reference>